<dbReference type="PANTHER" id="PTHR43161:SF9">
    <property type="entry name" value="SORBITOL DEHYDROGENASE"/>
    <property type="match status" value="1"/>
</dbReference>
<dbReference type="Gene3D" id="3.40.50.720">
    <property type="entry name" value="NAD(P)-binding Rossmann-like Domain"/>
    <property type="match status" value="1"/>
</dbReference>
<keyword evidence="9" id="KW-1185">Reference proteome</keyword>
<comment type="caution">
    <text evidence="8">The sequence shown here is derived from an EMBL/GenBank/DDBJ whole genome shotgun (WGS) entry which is preliminary data.</text>
</comment>
<proteinExistence type="inferred from homology"/>
<evidence type="ECO:0000313" key="9">
    <source>
        <dbReference type="Proteomes" id="UP000076552"/>
    </source>
</evidence>
<comment type="cofactor">
    <cofactor evidence="1">
        <name>Zn(2+)</name>
        <dbReference type="ChEBI" id="CHEBI:29105"/>
    </cofactor>
</comment>
<evidence type="ECO:0000256" key="1">
    <source>
        <dbReference type="ARBA" id="ARBA00001947"/>
    </source>
</evidence>
<feature type="domain" description="Alcohol dehydrogenase-like C-terminal" evidence="6">
    <location>
        <begin position="172"/>
        <end position="292"/>
    </location>
</feature>
<comment type="similarity">
    <text evidence="2">Belongs to the zinc-containing alcohol dehydrogenase family.</text>
</comment>
<dbReference type="InterPro" id="IPR036291">
    <property type="entry name" value="NAD(P)-bd_dom_sf"/>
</dbReference>
<gene>
    <name evidence="8" type="ORF">CT0861_04494</name>
</gene>
<dbReference type="InterPro" id="IPR011032">
    <property type="entry name" value="GroES-like_sf"/>
</dbReference>
<feature type="domain" description="Alcohol dehydrogenase-like N-terminal" evidence="7">
    <location>
        <begin position="65"/>
        <end position="132"/>
    </location>
</feature>
<keyword evidence="4" id="KW-0862">Zinc</keyword>
<evidence type="ECO:0000256" key="3">
    <source>
        <dbReference type="ARBA" id="ARBA00022723"/>
    </source>
</evidence>
<dbReference type="GO" id="GO:0046872">
    <property type="term" value="F:metal ion binding"/>
    <property type="evidence" value="ECO:0007669"/>
    <property type="project" value="UniProtKB-KW"/>
</dbReference>
<name>A0A166PB24_9PEZI</name>
<keyword evidence="3" id="KW-0479">Metal-binding</keyword>
<dbReference type="InterPro" id="IPR013149">
    <property type="entry name" value="ADH-like_C"/>
</dbReference>
<dbReference type="Pfam" id="PF08240">
    <property type="entry name" value="ADH_N"/>
    <property type="match status" value="1"/>
</dbReference>
<evidence type="ECO:0000256" key="2">
    <source>
        <dbReference type="ARBA" id="ARBA00008072"/>
    </source>
</evidence>
<dbReference type="STRING" id="708197.A0A166PB24"/>
<sequence>MCGEAYDCNILVGRNYVPEHPFVSHILGWPLFYSGALLERRRLLAKSHQRKAYHYGPRGNRDHRRVGPAVNSIKVGDNVAIEPGLPCRRCKNCKDGFYSLYPDMKFTADPPDSHGALTKFFVPEGFVYKVPDDVSLQEAVLVEPVAVAVHAARLAETKYGQTVVVTRYGTFGLLCGVVAKAFGARRVILVDILQKKLDFAESFMDYQTFLVDAQSASEDTALAILKDLYVVLEASGARSSIQTGILLLKSGGSYVQVGLGKAKPEISMLSLPEKEVKVRGRFRYESGDRELALLLITDGRVRSAIMAWDK</sequence>
<dbReference type="GO" id="GO:0003939">
    <property type="term" value="F:L-iditol 2-dehydrogenase (NAD+) activity"/>
    <property type="evidence" value="ECO:0007669"/>
    <property type="project" value="TreeGrafter"/>
</dbReference>
<dbReference type="GO" id="GO:0006062">
    <property type="term" value="P:sorbitol catabolic process"/>
    <property type="evidence" value="ECO:0007669"/>
    <property type="project" value="TreeGrafter"/>
</dbReference>
<protein>
    <submittedName>
        <fullName evidence="8">Xylitol dehydrogenase</fullName>
    </submittedName>
</protein>
<dbReference type="Proteomes" id="UP000076552">
    <property type="component" value="Unassembled WGS sequence"/>
</dbReference>
<evidence type="ECO:0000256" key="5">
    <source>
        <dbReference type="ARBA" id="ARBA00023002"/>
    </source>
</evidence>
<dbReference type="AlphaFoldDB" id="A0A166PB24"/>
<dbReference type="PANTHER" id="PTHR43161">
    <property type="entry name" value="SORBITOL DEHYDROGENASE"/>
    <property type="match status" value="1"/>
</dbReference>
<dbReference type="Gene3D" id="3.90.180.10">
    <property type="entry name" value="Medium-chain alcohol dehydrogenases, catalytic domain"/>
    <property type="match status" value="1"/>
</dbReference>
<evidence type="ECO:0000256" key="4">
    <source>
        <dbReference type="ARBA" id="ARBA00022833"/>
    </source>
</evidence>
<dbReference type="InterPro" id="IPR013154">
    <property type="entry name" value="ADH-like_N"/>
</dbReference>
<dbReference type="EMBL" id="LFIV01000171">
    <property type="protein sequence ID" value="KZL66574.1"/>
    <property type="molecule type" value="Genomic_DNA"/>
</dbReference>
<accession>A0A166PB24</accession>
<dbReference type="Pfam" id="PF00107">
    <property type="entry name" value="ADH_zinc_N"/>
    <property type="match status" value="1"/>
</dbReference>
<evidence type="ECO:0000259" key="6">
    <source>
        <dbReference type="Pfam" id="PF00107"/>
    </source>
</evidence>
<dbReference type="SUPFAM" id="SSF51735">
    <property type="entry name" value="NAD(P)-binding Rossmann-fold domains"/>
    <property type="match status" value="1"/>
</dbReference>
<evidence type="ECO:0000259" key="7">
    <source>
        <dbReference type="Pfam" id="PF08240"/>
    </source>
</evidence>
<dbReference type="SUPFAM" id="SSF50129">
    <property type="entry name" value="GroES-like"/>
    <property type="match status" value="1"/>
</dbReference>
<organism evidence="8 9">
    <name type="scientific">Colletotrichum tofieldiae</name>
    <dbReference type="NCBI Taxonomy" id="708197"/>
    <lineage>
        <taxon>Eukaryota</taxon>
        <taxon>Fungi</taxon>
        <taxon>Dikarya</taxon>
        <taxon>Ascomycota</taxon>
        <taxon>Pezizomycotina</taxon>
        <taxon>Sordariomycetes</taxon>
        <taxon>Hypocreomycetidae</taxon>
        <taxon>Glomerellales</taxon>
        <taxon>Glomerellaceae</taxon>
        <taxon>Colletotrichum</taxon>
        <taxon>Colletotrichum spaethianum species complex</taxon>
    </lineage>
</organism>
<evidence type="ECO:0000313" key="8">
    <source>
        <dbReference type="EMBL" id="KZL66574.1"/>
    </source>
</evidence>
<reference evidence="8 9" key="1">
    <citation type="submission" date="2015-06" db="EMBL/GenBank/DDBJ databases">
        <title>Survival trade-offs in plant roots during colonization by closely related pathogenic and mutualistic fungi.</title>
        <authorList>
            <person name="Hacquard S."/>
            <person name="Kracher B."/>
            <person name="Hiruma K."/>
            <person name="Weinman A."/>
            <person name="Muench P."/>
            <person name="Garrido Oter R."/>
            <person name="Ver Loren van Themaat E."/>
            <person name="Dallerey J.-F."/>
            <person name="Damm U."/>
            <person name="Henrissat B."/>
            <person name="Lespinet O."/>
            <person name="Thon M."/>
            <person name="Kemen E."/>
            <person name="McHardy A.C."/>
            <person name="Schulze-Lefert P."/>
            <person name="O'Connell R.J."/>
        </authorList>
    </citation>
    <scope>NUCLEOTIDE SEQUENCE [LARGE SCALE GENOMIC DNA]</scope>
    <source>
        <strain evidence="8 9">0861</strain>
    </source>
</reference>
<keyword evidence="5" id="KW-0560">Oxidoreductase</keyword>